<comment type="caution">
    <text evidence="8">The sequence shown here is derived from an EMBL/GenBank/DDBJ whole genome shotgun (WGS) entry which is preliminary data.</text>
</comment>
<accession>A0A9P4IVR4</accession>
<protein>
    <recommendedName>
        <fullName evidence="3">Altered inheritance of mitochondria protein 9, mitochondrial</fullName>
    </recommendedName>
    <alternativeName>
        <fullName evidence="6">Found in mitochondrial proteome protein 29</fullName>
    </alternativeName>
</protein>
<evidence type="ECO:0000256" key="3">
    <source>
        <dbReference type="ARBA" id="ARBA00016197"/>
    </source>
</evidence>
<dbReference type="SUPFAM" id="SSF56112">
    <property type="entry name" value="Protein kinase-like (PK-like)"/>
    <property type="match status" value="1"/>
</dbReference>
<dbReference type="GO" id="GO:0005739">
    <property type="term" value="C:mitochondrion"/>
    <property type="evidence" value="ECO:0007669"/>
    <property type="project" value="UniProtKB-SubCell"/>
</dbReference>
<dbReference type="OrthoDB" id="2831558at2759"/>
<dbReference type="PANTHER" id="PTHR36091:SF1">
    <property type="entry name" value="ALTERED INHERITANCE OF MITOCHONDRIA PROTEIN 9, MITOCHONDRIAL"/>
    <property type="match status" value="1"/>
</dbReference>
<dbReference type="InterPro" id="IPR051035">
    <property type="entry name" value="Mito_inheritance_9"/>
</dbReference>
<reference evidence="8" key="1">
    <citation type="journal article" date="2020" name="Stud. Mycol.">
        <title>101 Dothideomycetes genomes: a test case for predicting lifestyles and emergence of pathogens.</title>
        <authorList>
            <person name="Haridas S."/>
            <person name="Albert R."/>
            <person name="Binder M."/>
            <person name="Bloem J."/>
            <person name="Labutti K."/>
            <person name="Salamov A."/>
            <person name="Andreopoulos B."/>
            <person name="Baker S."/>
            <person name="Barry K."/>
            <person name="Bills G."/>
            <person name="Bluhm B."/>
            <person name="Cannon C."/>
            <person name="Castanera R."/>
            <person name="Culley D."/>
            <person name="Daum C."/>
            <person name="Ezra D."/>
            <person name="Gonzalez J."/>
            <person name="Henrissat B."/>
            <person name="Kuo A."/>
            <person name="Liang C."/>
            <person name="Lipzen A."/>
            <person name="Lutzoni F."/>
            <person name="Magnuson J."/>
            <person name="Mondo S."/>
            <person name="Nolan M."/>
            <person name="Ohm R."/>
            <person name="Pangilinan J."/>
            <person name="Park H.-J."/>
            <person name="Ramirez L."/>
            <person name="Alfaro M."/>
            <person name="Sun H."/>
            <person name="Tritt A."/>
            <person name="Yoshinaga Y."/>
            <person name="Zwiers L.-H."/>
            <person name="Turgeon B."/>
            <person name="Goodwin S."/>
            <person name="Spatafora J."/>
            <person name="Crous P."/>
            <person name="Grigoriev I."/>
        </authorList>
    </citation>
    <scope>NUCLEOTIDE SEQUENCE</scope>
    <source>
        <strain evidence="8">CBS 260.36</strain>
    </source>
</reference>
<evidence type="ECO:0000256" key="6">
    <source>
        <dbReference type="ARBA" id="ARBA00031849"/>
    </source>
</evidence>
<evidence type="ECO:0000256" key="1">
    <source>
        <dbReference type="ARBA" id="ARBA00004173"/>
    </source>
</evidence>
<dbReference type="Gene3D" id="3.90.1200.10">
    <property type="match status" value="1"/>
</dbReference>
<comment type="similarity">
    <text evidence="2">Belongs to the AIM9 family.</text>
</comment>
<evidence type="ECO:0000256" key="5">
    <source>
        <dbReference type="ARBA" id="ARBA00023128"/>
    </source>
</evidence>
<dbReference type="InterPro" id="IPR011009">
    <property type="entry name" value="Kinase-like_dom_sf"/>
</dbReference>
<sequence>MRRYSHFQPSFDPHTYSEGHWLDQNAKRQESRRLHFDFDALLRLAVESSPGAKGVVGCEKREGGFNRVFMIRLDNDKTVVARLPTQETTPQGLSVSSEVATLRFGATLVQHWSFALLIRLAVKRKTTVPVPTVLAWGCTSDNPVGARYMMMEEMPGVLLGHVWNNMTPSQHLDCIKSIGYLTGQLCDIDFPYYGSLYLNTRNSPNALPLDETFAIGPLTAQQHWENSNPEMAPTGRGPWHDLQSYISDLVANSRAAAKGDVAYHELLDITEKTLHLITELEAVKEAARPILWHPDLHARNIFVDAENPTVVTGIIDWQSASIEPAFVFASDTPDFARELLSLKSQSPDPETPQGKLIVDSQFCAKIWTLMLRICPGYREAAALPTTITNFLAAPSAGWLRDSASLHTLLTNLRDRWDHFDLPGRSLYQPGAQEAGGMAEMRDEQVAKQELRDHLVKLLECDNDGWVARDRWEEVLPKYREEYRRFLMSQVEDLKSEREKAAAMAKADRMWPFDQR</sequence>
<dbReference type="Proteomes" id="UP000799439">
    <property type="component" value="Unassembled WGS sequence"/>
</dbReference>
<comment type="subcellular location">
    <subcellularLocation>
        <location evidence="1">Mitochondrion</location>
    </subcellularLocation>
</comment>
<dbReference type="Pfam" id="PF01636">
    <property type="entry name" value="APH"/>
    <property type="match status" value="1"/>
</dbReference>
<keyword evidence="5" id="KW-0496">Mitochondrion</keyword>
<evidence type="ECO:0000313" key="8">
    <source>
        <dbReference type="EMBL" id="KAF2150526.1"/>
    </source>
</evidence>
<keyword evidence="4" id="KW-0809">Transit peptide</keyword>
<feature type="domain" description="Aminoglycoside phosphotransferase" evidence="7">
    <location>
        <begin position="115"/>
        <end position="325"/>
    </location>
</feature>
<evidence type="ECO:0000313" key="9">
    <source>
        <dbReference type="Proteomes" id="UP000799439"/>
    </source>
</evidence>
<proteinExistence type="inferred from homology"/>
<dbReference type="InterPro" id="IPR002575">
    <property type="entry name" value="Aminoglycoside_PTrfase"/>
</dbReference>
<dbReference type="AlphaFoldDB" id="A0A9P4IVR4"/>
<evidence type="ECO:0000259" key="7">
    <source>
        <dbReference type="Pfam" id="PF01636"/>
    </source>
</evidence>
<name>A0A9P4IVR4_9PEZI</name>
<gene>
    <name evidence="8" type="ORF">K461DRAFT_269966</name>
</gene>
<keyword evidence="9" id="KW-1185">Reference proteome</keyword>
<evidence type="ECO:0000256" key="4">
    <source>
        <dbReference type="ARBA" id="ARBA00022946"/>
    </source>
</evidence>
<dbReference type="PANTHER" id="PTHR36091">
    <property type="entry name" value="ALTERED INHERITANCE OF MITOCHONDRIA PROTEIN 9, MITOCHONDRIAL"/>
    <property type="match status" value="1"/>
</dbReference>
<dbReference type="EMBL" id="ML996089">
    <property type="protein sequence ID" value="KAF2150526.1"/>
    <property type="molecule type" value="Genomic_DNA"/>
</dbReference>
<organism evidence="8 9">
    <name type="scientific">Myriangium duriaei CBS 260.36</name>
    <dbReference type="NCBI Taxonomy" id="1168546"/>
    <lineage>
        <taxon>Eukaryota</taxon>
        <taxon>Fungi</taxon>
        <taxon>Dikarya</taxon>
        <taxon>Ascomycota</taxon>
        <taxon>Pezizomycotina</taxon>
        <taxon>Dothideomycetes</taxon>
        <taxon>Dothideomycetidae</taxon>
        <taxon>Myriangiales</taxon>
        <taxon>Myriangiaceae</taxon>
        <taxon>Myriangium</taxon>
    </lineage>
</organism>
<evidence type="ECO:0000256" key="2">
    <source>
        <dbReference type="ARBA" id="ARBA00005543"/>
    </source>
</evidence>